<evidence type="ECO:0000256" key="2">
    <source>
        <dbReference type="ARBA" id="ARBA00023239"/>
    </source>
</evidence>
<dbReference type="SUPFAM" id="SSF51621">
    <property type="entry name" value="Phosphoenolpyruvate/pyruvate domain"/>
    <property type="match status" value="1"/>
</dbReference>
<dbReference type="GO" id="GO:0015977">
    <property type="term" value="P:carbon fixation"/>
    <property type="evidence" value="ECO:0007669"/>
    <property type="project" value="UniProtKB-KW"/>
</dbReference>
<evidence type="ECO:0000313" key="6">
    <source>
        <dbReference type="Proteomes" id="UP000183245"/>
    </source>
</evidence>
<evidence type="ECO:0000256" key="1">
    <source>
        <dbReference type="ARBA" id="ARBA00022842"/>
    </source>
</evidence>
<accession>A0A1J5IJN2</accession>
<gene>
    <name evidence="5" type="ORF">AUK40_04395</name>
</gene>
<comment type="caution">
    <text evidence="5">The sequence shown here is derived from an EMBL/GenBank/DDBJ whole genome shotgun (WGS) entry which is preliminary data.</text>
</comment>
<protein>
    <recommendedName>
        <fullName evidence="4">Phosphoenolpyruvate carboxylase</fullName>
        <ecNumber evidence="4">4.1.1.31</ecNumber>
    </recommendedName>
</protein>
<dbReference type="EC" id="4.1.1.31" evidence="4"/>
<evidence type="ECO:0000313" key="5">
    <source>
        <dbReference type="EMBL" id="OIP96907.1"/>
    </source>
</evidence>
<dbReference type="GO" id="GO:0006099">
    <property type="term" value="P:tricarboxylic acid cycle"/>
    <property type="evidence" value="ECO:0007669"/>
    <property type="project" value="InterPro"/>
</dbReference>
<dbReference type="NCBIfam" id="TIGR02751">
    <property type="entry name" value="PEPCase_arch"/>
    <property type="match status" value="1"/>
</dbReference>
<dbReference type="GO" id="GO:0008964">
    <property type="term" value="F:phosphoenolpyruvate carboxylase activity"/>
    <property type="evidence" value="ECO:0007669"/>
    <property type="project" value="UniProtKB-UniRule"/>
</dbReference>
<sequence>MRKIPVIMASQHPDNVSAPYFGDSPFISTYQEPEECYHCFHDLGCDEYMWDWEGKLVDEAVVDRLVRNHHAYFSKKQLGRDVFLTYRIPNNSHEPGYRLGRAYMGILTADEFVQELKLHTPPILEVILPMTESAAQLMRIQETFQKTARWKTEVFEQKRVNEQIGVIPLFEGVNDLLSADQIIKDYTTRYLKLFGHKPEYLRPFVARSDPALNSGLIATVLAVKSALSDFSVLSGKIEVPLYPIIGPGGLPFRGHLTPMNTRRFMDEYAGVRTVLVQSSFRYDWDTALVKKAITQLKKEVPTREAMIISARDRTKIEQIIRISEGYYRKSVEKLASVINEVSEDVPSRRERMLHIGLLGYSRTVGNKKLPRAIKFTSALYSLGIPPELIGTGRALRDIKKAGLLDAFNACYLNFEHDIKTAGYFLNKENLHFLVNDRKMWWEIEQDVRLIEEYLGWELGPRTLDHYFHRNSTSNIYFLRQDQKPLTKEIEWAAKWRKSLG</sequence>
<dbReference type="AlphaFoldDB" id="A0A1J5IJN2"/>
<reference evidence="5 6" key="1">
    <citation type="journal article" date="2016" name="Environ. Microbiol.">
        <title>Genomic resolution of a cold subsurface aquifer community provides metabolic insights for novel microbes adapted to high CO concentrations.</title>
        <authorList>
            <person name="Probst A.J."/>
            <person name="Castelle C.J."/>
            <person name="Singh A."/>
            <person name="Brown C.T."/>
            <person name="Anantharaman K."/>
            <person name="Sharon I."/>
            <person name="Hug L.A."/>
            <person name="Burstein D."/>
            <person name="Emerson J.B."/>
            <person name="Thomas B.C."/>
            <person name="Banfield J.F."/>
        </authorList>
    </citation>
    <scope>NUCLEOTIDE SEQUENCE [LARGE SCALE GENOMIC DNA]</scope>
    <source>
        <strain evidence="5">CG2_30_54_11</strain>
    </source>
</reference>
<evidence type="ECO:0000256" key="4">
    <source>
        <dbReference type="NCBIfam" id="TIGR02751"/>
    </source>
</evidence>
<keyword evidence="2" id="KW-0456">Lyase</keyword>
<organism evidence="5 6">
    <name type="scientific">Candidatus Wirthbacteria bacterium CG2_30_54_11</name>
    <dbReference type="NCBI Taxonomy" id="1817892"/>
    <lineage>
        <taxon>Bacteria</taxon>
        <taxon>Candidatus Wirthbacteria</taxon>
    </lineage>
</organism>
<keyword evidence="3" id="KW-0120">Carbon dioxide fixation</keyword>
<evidence type="ECO:0000256" key="3">
    <source>
        <dbReference type="ARBA" id="ARBA00023300"/>
    </source>
</evidence>
<dbReference type="InterPro" id="IPR007566">
    <property type="entry name" value="PEP_COase_arc-type"/>
</dbReference>
<dbReference type="PIRSF" id="PIRSF006677">
    <property type="entry name" value="UCP006677"/>
    <property type="match status" value="1"/>
</dbReference>
<proteinExistence type="predicted"/>
<dbReference type="Pfam" id="PF14010">
    <property type="entry name" value="PEPcase_2"/>
    <property type="match status" value="1"/>
</dbReference>
<keyword evidence="1" id="KW-0460">Magnesium</keyword>
<keyword evidence="5" id="KW-0670">Pyruvate</keyword>
<dbReference type="EMBL" id="MNZT01000076">
    <property type="protein sequence ID" value="OIP96907.1"/>
    <property type="molecule type" value="Genomic_DNA"/>
</dbReference>
<dbReference type="Proteomes" id="UP000183245">
    <property type="component" value="Unassembled WGS sequence"/>
</dbReference>
<dbReference type="InterPro" id="IPR015813">
    <property type="entry name" value="Pyrv/PenolPyrv_kinase-like_dom"/>
</dbReference>
<name>A0A1J5IJN2_9BACT</name>
<dbReference type="STRING" id="1817892.AUK40_04395"/>